<dbReference type="AlphaFoldDB" id="A0A7X5KMX4"/>
<dbReference type="InterPro" id="IPR050763">
    <property type="entry name" value="ABC_transporter_ATP-binding"/>
</dbReference>
<protein>
    <submittedName>
        <fullName evidence="6">ABC transporter ATP-binding protein</fullName>
    </submittedName>
</protein>
<dbReference type="InterPro" id="IPR027417">
    <property type="entry name" value="P-loop_NTPase"/>
</dbReference>
<keyword evidence="4 6" id="KW-0067">ATP-binding</keyword>
<comment type="caution">
    <text evidence="6">The sequence shown here is derived from an EMBL/GenBank/DDBJ whole genome shotgun (WGS) entry which is preliminary data.</text>
</comment>
<dbReference type="PANTHER" id="PTHR42711">
    <property type="entry name" value="ABC TRANSPORTER ATP-BINDING PROTEIN"/>
    <property type="match status" value="1"/>
</dbReference>
<dbReference type="SUPFAM" id="SSF52540">
    <property type="entry name" value="P-loop containing nucleoside triphosphate hydrolases"/>
    <property type="match status" value="1"/>
</dbReference>
<dbReference type="PROSITE" id="PS50893">
    <property type="entry name" value="ABC_TRANSPORTER_2"/>
    <property type="match status" value="1"/>
</dbReference>
<evidence type="ECO:0000313" key="6">
    <source>
        <dbReference type="EMBL" id="NDL66212.1"/>
    </source>
</evidence>
<dbReference type="RefSeq" id="WP_162368939.1">
    <property type="nucleotide sequence ID" value="NZ_JAAEEH010000001.1"/>
</dbReference>
<dbReference type="PANTHER" id="PTHR42711:SF5">
    <property type="entry name" value="ABC TRANSPORTER ATP-BINDING PROTEIN NATA"/>
    <property type="match status" value="1"/>
</dbReference>
<organism evidence="6 7">
    <name type="scientific">Anaerotalea alkaliphila</name>
    <dbReference type="NCBI Taxonomy" id="2662126"/>
    <lineage>
        <taxon>Bacteria</taxon>
        <taxon>Bacillati</taxon>
        <taxon>Bacillota</taxon>
        <taxon>Clostridia</taxon>
        <taxon>Eubacteriales</taxon>
        <taxon>Anaerotalea</taxon>
    </lineage>
</organism>
<dbReference type="SMART" id="SM00382">
    <property type="entry name" value="AAA"/>
    <property type="match status" value="1"/>
</dbReference>
<evidence type="ECO:0000256" key="2">
    <source>
        <dbReference type="ARBA" id="ARBA00022448"/>
    </source>
</evidence>
<evidence type="ECO:0000256" key="4">
    <source>
        <dbReference type="ARBA" id="ARBA00022840"/>
    </source>
</evidence>
<sequence>MISMDAVTKNFGNFKALDQVDLHVAKGSVYGLVGPNGAGKTTLLKILAGVYRPDGGAVSVDGVPVYENVDVKQRMAFIPDELHFLPLATPKSLAAFYGDIYREFDWERYRKIQGILELDERQKVSKMSKGMRKQVSFWLSMACRPDVLVLDEPVDGLDPVMRRQIWSLLLQDVAERQMTVLVSSHNLRELEDVCDHVGILNKGKMLLERDLDEMKSDIHKIQVAYGPDVAPGVLEEREVSLDILKKERSGSVSTYIVRGAKAEVEPVVLSLSPLLFEFIPLTLEEIFMYEIGGAGYEVKNILL</sequence>
<evidence type="ECO:0000256" key="3">
    <source>
        <dbReference type="ARBA" id="ARBA00022741"/>
    </source>
</evidence>
<dbReference type="Pfam" id="PF00005">
    <property type="entry name" value="ABC_tran"/>
    <property type="match status" value="1"/>
</dbReference>
<proteinExistence type="inferred from homology"/>
<dbReference type="GO" id="GO:0005524">
    <property type="term" value="F:ATP binding"/>
    <property type="evidence" value="ECO:0007669"/>
    <property type="project" value="UniProtKB-KW"/>
</dbReference>
<keyword evidence="7" id="KW-1185">Reference proteome</keyword>
<evidence type="ECO:0000259" key="5">
    <source>
        <dbReference type="PROSITE" id="PS50893"/>
    </source>
</evidence>
<dbReference type="Proteomes" id="UP000461585">
    <property type="component" value="Unassembled WGS sequence"/>
</dbReference>
<accession>A0A7X5KMX4</accession>
<dbReference type="EMBL" id="JAAEEH010000001">
    <property type="protein sequence ID" value="NDL66212.1"/>
    <property type="molecule type" value="Genomic_DNA"/>
</dbReference>
<dbReference type="GO" id="GO:0016887">
    <property type="term" value="F:ATP hydrolysis activity"/>
    <property type="evidence" value="ECO:0007669"/>
    <property type="project" value="InterPro"/>
</dbReference>
<evidence type="ECO:0000313" key="7">
    <source>
        <dbReference type="Proteomes" id="UP000461585"/>
    </source>
</evidence>
<dbReference type="CDD" id="cd03230">
    <property type="entry name" value="ABC_DR_subfamily_A"/>
    <property type="match status" value="1"/>
</dbReference>
<gene>
    <name evidence="6" type="ORF">GXN74_00440</name>
</gene>
<dbReference type="Gene3D" id="3.40.50.300">
    <property type="entry name" value="P-loop containing nucleotide triphosphate hydrolases"/>
    <property type="match status" value="1"/>
</dbReference>
<dbReference type="InterPro" id="IPR003593">
    <property type="entry name" value="AAA+_ATPase"/>
</dbReference>
<keyword evidence="2" id="KW-0813">Transport</keyword>
<dbReference type="InterPro" id="IPR003439">
    <property type="entry name" value="ABC_transporter-like_ATP-bd"/>
</dbReference>
<name>A0A7X5KMX4_9FIRM</name>
<keyword evidence="3" id="KW-0547">Nucleotide-binding</keyword>
<evidence type="ECO:0000256" key="1">
    <source>
        <dbReference type="ARBA" id="ARBA00005417"/>
    </source>
</evidence>
<reference evidence="6 7" key="1">
    <citation type="submission" date="2020-01" db="EMBL/GenBank/DDBJ databases">
        <title>Anaeroalcalibacter tamaniensis gen. nov., sp. nov., moderately halophilic strictly anaerobic fermenter bacterium from mud volcano of Taman peninsula.</title>
        <authorList>
            <person name="Frolova A."/>
            <person name="Merkel A.Y."/>
            <person name="Slobodkin A.I."/>
        </authorList>
    </citation>
    <scope>NUCLEOTIDE SEQUENCE [LARGE SCALE GENOMIC DNA]</scope>
    <source>
        <strain evidence="6 7">F-3ap</strain>
    </source>
</reference>
<comment type="similarity">
    <text evidence="1">Belongs to the ABC transporter superfamily.</text>
</comment>
<feature type="domain" description="ABC transporter" evidence="5">
    <location>
        <begin position="2"/>
        <end position="227"/>
    </location>
</feature>